<keyword evidence="2" id="KW-1185">Reference proteome</keyword>
<comment type="caution">
    <text evidence="1">The sequence shown here is derived from an EMBL/GenBank/DDBJ whole genome shotgun (WGS) entry which is preliminary data.</text>
</comment>
<protein>
    <submittedName>
        <fullName evidence="1">Uncharacterized protein</fullName>
    </submittedName>
</protein>
<dbReference type="Proteomes" id="UP000054564">
    <property type="component" value="Unassembled WGS sequence"/>
</dbReference>
<dbReference type="AlphaFoldDB" id="A0A0L0V8H0"/>
<gene>
    <name evidence="1" type="ORF">PSTG_11188</name>
</gene>
<dbReference type="OrthoDB" id="10435450at2759"/>
<organism evidence="1 2">
    <name type="scientific">Puccinia striiformis f. sp. tritici PST-78</name>
    <dbReference type="NCBI Taxonomy" id="1165861"/>
    <lineage>
        <taxon>Eukaryota</taxon>
        <taxon>Fungi</taxon>
        <taxon>Dikarya</taxon>
        <taxon>Basidiomycota</taxon>
        <taxon>Pucciniomycotina</taxon>
        <taxon>Pucciniomycetes</taxon>
        <taxon>Pucciniales</taxon>
        <taxon>Pucciniaceae</taxon>
        <taxon>Puccinia</taxon>
    </lineage>
</organism>
<evidence type="ECO:0000313" key="2">
    <source>
        <dbReference type="Proteomes" id="UP000054564"/>
    </source>
</evidence>
<evidence type="ECO:0000313" key="1">
    <source>
        <dbReference type="EMBL" id="KNE95476.1"/>
    </source>
</evidence>
<name>A0A0L0V8H0_9BASI</name>
<reference evidence="2" key="1">
    <citation type="submission" date="2014-03" db="EMBL/GenBank/DDBJ databases">
        <title>The Genome Sequence of Puccinia striiformis f. sp. tritici PST-78.</title>
        <authorList>
            <consortium name="The Broad Institute Genome Sequencing Platform"/>
            <person name="Cuomo C."/>
            <person name="Hulbert S."/>
            <person name="Chen X."/>
            <person name="Walker B."/>
            <person name="Young S.K."/>
            <person name="Zeng Q."/>
            <person name="Gargeya S."/>
            <person name="Fitzgerald M."/>
            <person name="Haas B."/>
            <person name="Abouelleil A."/>
            <person name="Alvarado L."/>
            <person name="Arachchi H.M."/>
            <person name="Berlin A.M."/>
            <person name="Chapman S.B."/>
            <person name="Goldberg J."/>
            <person name="Griggs A."/>
            <person name="Gujja S."/>
            <person name="Hansen M."/>
            <person name="Howarth C."/>
            <person name="Imamovic A."/>
            <person name="Larimer J."/>
            <person name="McCowan C."/>
            <person name="Montmayeur A."/>
            <person name="Murphy C."/>
            <person name="Neiman D."/>
            <person name="Pearson M."/>
            <person name="Priest M."/>
            <person name="Roberts A."/>
            <person name="Saif S."/>
            <person name="Shea T."/>
            <person name="Sisk P."/>
            <person name="Sykes S."/>
            <person name="Wortman J."/>
            <person name="Nusbaum C."/>
            <person name="Birren B."/>
        </authorList>
    </citation>
    <scope>NUCLEOTIDE SEQUENCE [LARGE SCALE GENOMIC DNA]</scope>
    <source>
        <strain evidence="2">race PST-78</strain>
    </source>
</reference>
<dbReference type="EMBL" id="AJIL01000096">
    <property type="protein sequence ID" value="KNE95476.1"/>
    <property type="molecule type" value="Genomic_DNA"/>
</dbReference>
<proteinExistence type="predicted"/>
<accession>A0A0L0V8H0</accession>
<sequence length="103" mass="11321">MFFISYNVEARKLTTHLFPSAAHFGPVQDAYATMQTTFKGMPEHTAQKRLSLSVNVSQPPPDTYPVTKLSSEDLIPSPSEPVFTAQSQPALCAMAELVKQHGQ</sequence>